<keyword evidence="9" id="KW-0732">Signal</keyword>
<dbReference type="InterPro" id="IPR012910">
    <property type="entry name" value="Plug_dom"/>
</dbReference>
<evidence type="ECO:0000256" key="2">
    <source>
        <dbReference type="ARBA" id="ARBA00022448"/>
    </source>
</evidence>
<dbReference type="EMBL" id="QGDC01000003">
    <property type="protein sequence ID" value="RCH55431.1"/>
    <property type="molecule type" value="Genomic_DNA"/>
</dbReference>
<dbReference type="InterPro" id="IPR039426">
    <property type="entry name" value="TonB-dep_rcpt-like"/>
</dbReference>
<keyword evidence="2 7" id="KW-0813">Transport</keyword>
<comment type="similarity">
    <text evidence="7">Belongs to the TonB-dependent receptor family.</text>
</comment>
<organism evidence="11 12">
    <name type="scientific">Mucilaginibacter hurinus</name>
    <dbReference type="NCBI Taxonomy" id="2201324"/>
    <lineage>
        <taxon>Bacteria</taxon>
        <taxon>Pseudomonadati</taxon>
        <taxon>Bacteroidota</taxon>
        <taxon>Sphingobacteriia</taxon>
        <taxon>Sphingobacteriales</taxon>
        <taxon>Sphingobacteriaceae</taxon>
        <taxon>Mucilaginibacter</taxon>
    </lineage>
</organism>
<keyword evidence="5 7" id="KW-0472">Membrane</keyword>
<evidence type="ECO:0000259" key="10">
    <source>
        <dbReference type="Pfam" id="PF07715"/>
    </source>
</evidence>
<dbReference type="Gene3D" id="2.60.40.1120">
    <property type="entry name" value="Carboxypeptidase-like, regulatory domain"/>
    <property type="match status" value="1"/>
</dbReference>
<name>A0A367GRT8_9SPHI</name>
<evidence type="ECO:0000256" key="7">
    <source>
        <dbReference type="PROSITE-ProRule" id="PRU01360"/>
    </source>
</evidence>
<dbReference type="NCBIfam" id="TIGR04057">
    <property type="entry name" value="SusC_RagA_signa"/>
    <property type="match status" value="1"/>
</dbReference>
<evidence type="ECO:0000256" key="8">
    <source>
        <dbReference type="SAM" id="MobiDB-lite"/>
    </source>
</evidence>
<dbReference type="InterPro" id="IPR023997">
    <property type="entry name" value="TonB-dep_OMP_SusC/RagA_CS"/>
</dbReference>
<dbReference type="AlphaFoldDB" id="A0A367GRT8"/>
<reference evidence="11 12" key="1">
    <citation type="submission" date="2018-05" db="EMBL/GenBank/DDBJ databases">
        <title>Mucilaginibacter hurinus sp. nov., isolated from briquette warehouse soil.</title>
        <authorList>
            <person name="Choi L."/>
        </authorList>
    </citation>
    <scope>NUCLEOTIDE SEQUENCE [LARGE SCALE GENOMIC DNA]</scope>
    <source>
        <strain evidence="11 12">ZR32</strain>
    </source>
</reference>
<evidence type="ECO:0000256" key="4">
    <source>
        <dbReference type="ARBA" id="ARBA00022692"/>
    </source>
</evidence>
<dbReference type="GO" id="GO:0009279">
    <property type="term" value="C:cell outer membrane"/>
    <property type="evidence" value="ECO:0007669"/>
    <property type="project" value="UniProtKB-SubCell"/>
</dbReference>
<evidence type="ECO:0000256" key="1">
    <source>
        <dbReference type="ARBA" id="ARBA00004571"/>
    </source>
</evidence>
<feature type="chain" id="PRO_5016827736" evidence="9">
    <location>
        <begin position="24"/>
        <end position="1015"/>
    </location>
</feature>
<evidence type="ECO:0000313" key="11">
    <source>
        <dbReference type="EMBL" id="RCH55431.1"/>
    </source>
</evidence>
<dbReference type="InterPro" id="IPR037066">
    <property type="entry name" value="Plug_dom_sf"/>
</dbReference>
<dbReference type="PROSITE" id="PS52016">
    <property type="entry name" value="TONB_DEPENDENT_REC_3"/>
    <property type="match status" value="1"/>
</dbReference>
<sequence length="1015" mass="109816">MKRIITISLYGVLCLLLINRAYAQNVTVSGTVTDATTGETLIGVSVAVKSTQTGAQTGPDGTFSISAPANGELTFSYIGYTTQTVAINGRTTIDVKLAAAANELQQVVVVGYGTQRKLDVTGSVAQVSGDDIAKQPSTNAVSSLQGRVAGVQITNSGAPGASPQVRIRGVGTVYGDPNPLYVVDGVWFNDISFLNPNDIESISVLKDASSQAIYGVRAANGVLLVTTRKGKGKPSINYSGYAGWQTVTHQPKLASGTEYATLINELNRVSAPTAPLTFADPASFGRGTEWMNVVLRSAFTTKHDVTVSGSSDKSSYSFSGGYFKQEGVVRGNDYDRITAHLQQDVQATNFLKLGYNVVLQGSKSKDVPGDMIYKAFTAAPIVPVYYDDGSYGDPNDFPIGSSTNNPQAALDFFNQRSRNYRATGNIYAEAKFTDYLKFRTSFGGEFGQNEVLGYNPVYKATATQFNEVSDLSVSRSDVRNIIWENTLTFEKSFGDHRITALAGHSAQRYKSYFINATAMGVPYTTDADLYLTLGPATIKGPDGKDMPAKTVADGGDITTFQSFFGRINYAFKDKYLLNVSLRRDGSSKFIGDQRYGVFPSIGAGWVISNEDFMKDQKIFDNLKLRGSWGKIGNASVPNNLATQTVKQDGSFVAIIGGVPLTGANLTTIVPPYVYWERGVGTDIGVEMAFLNNRLTFEADFYNKETEQAIFNLPILASLGTSNSFLIGNQATYRNRGFEFAATWRDTKSKDFSYSISGNFSINNNKVSSTVTGANPIYGGGAASTGGGLATRTIVGQPIGQFYGYVVEGIFQNAAEISSSPQSSDAKPGDFRYADLNNDGKIDPKDDRTVIGNPNPKYLFGLNTTFNYKQFDLTVDIQGVAGVDVYNAVKGLRFGAENFTKDFFDNRWHGEGTSNSYPSAAIGGGRNYLPNSYFVESGSYIRVRNLQLGYNLPERLTSKIFAKRLRVFANAQNAFNFFGYKGFNPEVSGGTPGNFGIDNGVYPIYATYNFGVNVTF</sequence>
<dbReference type="SUPFAM" id="SSF56935">
    <property type="entry name" value="Porins"/>
    <property type="match status" value="1"/>
</dbReference>
<gene>
    <name evidence="11" type="ORF">DJ568_05930</name>
</gene>
<comment type="caution">
    <text evidence="11">The sequence shown here is derived from an EMBL/GenBank/DDBJ whole genome shotgun (WGS) entry which is preliminary data.</text>
</comment>
<dbReference type="RefSeq" id="WP_114004347.1">
    <property type="nucleotide sequence ID" value="NZ_QGDC01000003.1"/>
</dbReference>
<dbReference type="InterPro" id="IPR036942">
    <property type="entry name" value="Beta-barrel_TonB_sf"/>
</dbReference>
<dbReference type="Proteomes" id="UP000253209">
    <property type="component" value="Unassembled WGS sequence"/>
</dbReference>
<keyword evidence="6 7" id="KW-0998">Cell outer membrane</keyword>
<comment type="subcellular location">
    <subcellularLocation>
        <location evidence="1 7">Cell outer membrane</location>
        <topology evidence="1 7">Multi-pass membrane protein</topology>
    </subcellularLocation>
</comment>
<evidence type="ECO:0000313" key="12">
    <source>
        <dbReference type="Proteomes" id="UP000253209"/>
    </source>
</evidence>
<proteinExistence type="inferred from homology"/>
<dbReference type="OrthoDB" id="9768177at2"/>
<feature type="signal peptide" evidence="9">
    <location>
        <begin position="1"/>
        <end position="23"/>
    </location>
</feature>
<dbReference type="InterPro" id="IPR023996">
    <property type="entry name" value="TonB-dep_OMP_SusC/RagA"/>
</dbReference>
<evidence type="ECO:0000256" key="5">
    <source>
        <dbReference type="ARBA" id="ARBA00023136"/>
    </source>
</evidence>
<dbReference type="NCBIfam" id="TIGR04056">
    <property type="entry name" value="OMP_RagA_SusC"/>
    <property type="match status" value="1"/>
</dbReference>
<dbReference type="SUPFAM" id="SSF49464">
    <property type="entry name" value="Carboxypeptidase regulatory domain-like"/>
    <property type="match status" value="1"/>
</dbReference>
<keyword evidence="12" id="KW-1185">Reference proteome</keyword>
<feature type="domain" description="TonB-dependent receptor plug" evidence="10">
    <location>
        <begin position="117"/>
        <end position="222"/>
    </location>
</feature>
<feature type="region of interest" description="Disordered" evidence="8">
    <location>
        <begin position="817"/>
        <end position="837"/>
    </location>
</feature>
<evidence type="ECO:0000256" key="3">
    <source>
        <dbReference type="ARBA" id="ARBA00022452"/>
    </source>
</evidence>
<accession>A0A367GRT8</accession>
<dbReference type="Gene3D" id="2.170.130.10">
    <property type="entry name" value="TonB-dependent receptor, plug domain"/>
    <property type="match status" value="1"/>
</dbReference>
<evidence type="ECO:0000256" key="9">
    <source>
        <dbReference type="SAM" id="SignalP"/>
    </source>
</evidence>
<feature type="compositionally biased region" description="Basic and acidic residues" evidence="8">
    <location>
        <begin position="826"/>
        <end position="837"/>
    </location>
</feature>
<keyword evidence="3 7" id="KW-1134">Transmembrane beta strand</keyword>
<dbReference type="Pfam" id="PF07715">
    <property type="entry name" value="Plug"/>
    <property type="match status" value="1"/>
</dbReference>
<keyword evidence="4 7" id="KW-0812">Transmembrane</keyword>
<dbReference type="Gene3D" id="2.40.170.20">
    <property type="entry name" value="TonB-dependent receptor, beta-barrel domain"/>
    <property type="match status" value="1"/>
</dbReference>
<dbReference type="Pfam" id="PF13715">
    <property type="entry name" value="CarbopepD_reg_2"/>
    <property type="match status" value="1"/>
</dbReference>
<evidence type="ECO:0000256" key="6">
    <source>
        <dbReference type="ARBA" id="ARBA00023237"/>
    </source>
</evidence>
<dbReference type="InterPro" id="IPR008969">
    <property type="entry name" value="CarboxyPept-like_regulatory"/>
</dbReference>
<protein>
    <submittedName>
        <fullName evidence="11">SusC/RagA family TonB-linked outer membrane protein</fullName>
    </submittedName>
</protein>